<dbReference type="PANTHER" id="PTHR13789">
    <property type="entry name" value="MONOOXYGENASE"/>
    <property type="match status" value="1"/>
</dbReference>
<dbReference type="InterPro" id="IPR050493">
    <property type="entry name" value="FAD-dep_Monooxygenase_BioMet"/>
</dbReference>
<protein>
    <submittedName>
        <fullName evidence="7">FAD-dependent monooxygenase</fullName>
    </submittedName>
</protein>
<keyword evidence="2" id="KW-0285">Flavoprotein</keyword>
<dbReference type="AlphaFoldDB" id="A0A5Q0C806"/>
<evidence type="ECO:0000256" key="5">
    <source>
        <dbReference type="ARBA" id="ARBA00023033"/>
    </source>
</evidence>
<evidence type="ECO:0000256" key="3">
    <source>
        <dbReference type="ARBA" id="ARBA00022827"/>
    </source>
</evidence>
<dbReference type="PRINTS" id="PR00420">
    <property type="entry name" value="RNGMNOXGNASE"/>
</dbReference>
<dbReference type="Gene3D" id="3.50.50.60">
    <property type="entry name" value="FAD/NAD(P)-binding domain"/>
    <property type="match status" value="1"/>
</dbReference>
<dbReference type="Proteomes" id="UP000326881">
    <property type="component" value="Chromosome"/>
</dbReference>
<evidence type="ECO:0000313" key="7">
    <source>
        <dbReference type="EMBL" id="QFY60051.1"/>
    </source>
</evidence>
<evidence type="ECO:0000256" key="2">
    <source>
        <dbReference type="ARBA" id="ARBA00022630"/>
    </source>
</evidence>
<keyword evidence="4" id="KW-0560">Oxidoreductase</keyword>
<dbReference type="InterPro" id="IPR036188">
    <property type="entry name" value="FAD/NAD-bd_sf"/>
</dbReference>
<evidence type="ECO:0000259" key="6">
    <source>
        <dbReference type="Pfam" id="PF01494"/>
    </source>
</evidence>
<dbReference type="EMBL" id="CP043498">
    <property type="protein sequence ID" value="QFY60051.1"/>
    <property type="molecule type" value="Genomic_DNA"/>
</dbReference>
<dbReference type="GO" id="GO:0071949">
    <property type="term" value="F:FAD binding"/>
    <property type="evidence" value="ECO:0007669"/>
    <property type="project" value="InterPro"/>
</dbReference>
<gene>
    <name evidence="7" type="ORF">FZ934_06180</name>
</gene>
<dbReference type="RefSeq" id="WP_153270333.1">
    <property type="nucleotide sequence ID" value="NZ_CP043498.1"/>
</dbReference>
<dbReference type="InterPro" id="IPR002938">
    <property type="entry name" value="FAD-bd"/>
</dbReference>
<sequence>MNLTSLEVAIAGAGIGGLSLATLLARQGAAVTIYDQMAAPQPVGSGFVIQPTGAAVLSHMGLLDQVLARGSRIRRMHGRLSSNGRTVLDVSYAKGAHGIAIQRVALFDLLLDAAVRAGVGFETSSRVTAVEDGSRPRIVLEARNGSPADLVVDAMGAGSPLDRKPATELSYGALWATVPWPKGGPFAEDELQQRYHRASQMAGVLPVGTAHDGAAPMATFFWSIRNTDVAAWRNAGRAAWINEVRAFWPDVVDLAEIAEPVHARYRHHTRQPLAGRNIIRIGDAWHATSPQLGQGANMALLDAASLCTALISQQTIADGLTRHLRQRQMHIRFYQLLSSILTPFYQSDSRILPFSRDLLIGPVTKFPLLRGLITTLVTGELLSPVARIAFDRIAFDSSDEDALGQPA</sequence>
<dbReference type="OrthoDB" id="5499180at2"/>
<evidence type="ECO:0000256" key="1">
    <source>
        <dbReference type="ARBA" id="ARBA00001974"/>
    </source>
</evidence>
<keyword evidence="5 7" id="KW-0503">Monooxygenase</keyword>
<proteinExistence type="predicted"/>
<dbReference type="Pfam" id="PF01494">
    <property type="entry name" value="FAD_binding_3"/>
    <property type="match status" value="1"/>
</dbReference>
<reference evidence="7 8" key="1">
    <citation type="submission" date="2019-08" db="EMBL/GenBank/DDBJ databases">
        <title>Prosopis cineraria nodule microbiome.</title>
        <authorList>
            <person name="Ali R."/>
            <person name="Chaluvadi S.R."/>
            <person name="Wang X."/>
        </authorList>
    </citation>
    <scope>NUCLEOTIDE SEQUENCE [LARGE SCALE GENOMIC DNA]</scope>
    <source>
        <strain evidence="7 8">BG7</strain>
    </source>
</reference>
<evidence type="ECO:0000256" key="4">
    <source>
        <dbReference type="ARBA" id="ARBA00023002"/>
    </source>
</evidence>
<feature type="domain" description="FAD-binding" evidence="6">
    <location>
        <begin position="6"/>
        <end position="312"/>
    </location>
</feature>
<organism evidence="7 8">
    <name type="scientific">Rhizobium grahamii</name>
    <dbReference type="NCBI Taxonomy" id="1120045"/>
    <lineage>
        <taxon>Bacteria</taxon>
        <taxon>Pseudomonadati</taxon>
        <taxon>Pseudomonadota</taxon>
        <taxon>Alphaproteobacteria</taxon>
        <taxon>Hyphomicrobiales</taxon>
        <taxon>Rhizobiaceae</taxon>
        <taxon>Rhizobium/Agrobacterium group</taxon>
        <taxon>Rhizobium</taxon>
    </lineage>
</organism>
<keyword evidence="8" id="KW-1185">Reference proteome</keyword>
<evidence type="ECO:0000313" key="8">
    <source>
        <dbReference type="Proteomes" id="UP000326881"/>
    </source>
</evidence>
<dbReference type="SUPFAM" id="SSF51905">
    <property type="entry name" value="FAD/NAD(P)-binding domain"/>
    <property type="match status" value="1"/>
</dbReference>
<dbReference type="GO" id="GO:0004497">
    <property type="term" value="F:monooxygenase activity"/>
    <property type="evidence" value="ECO:0007669"/>
    <property type="project" value="UniProtKB-KW"/>
</dbReference>
<accession>A0A5Q0C806</accession>
<name>A0A5Q0C806_9HYPH</name>
<comment type="cofactor">
    <cofactor evidence="1">
        <name>FAD</name>
        <dbReference type="ChEBI" id="CHEBI:57692"/>
    </cofactor>
</comment>
<dbReference type="KEGG" id="rgr:FZ934_06180"/>
<dbReference type="PANTHER" id="PTHR13789:SF318">
    <property type="entry name" value="GERANYLGERANYL DIPHOSPHATE REDUCTASE"/>
    <property type="match status" value="1"/>
</dbReference>
<keyword evidence="3" id="KW-0274">FAD</keyword>